<dbReference type="OrthoDB" id="653285at2759"/>
<keyword evidence="3" id="KW-1185">Reference proteome</keyword>
<proteinExistence type="predicted"/>
<dbReference type="InterPro" id="IPR038975">
    <property type="entry name" value="THNL"/>
</dbReference>
<evidence type="ECO:0000313" key="3">
    <source>
        <dbReference type="Proteomes" id="UP000325081"/>
    </source>
</evidence>
<accession>A0A5A7QSR2</accession>
<dbReference type="PANTHER" id="PTHR36312">
    <property type="entry name" value="THIONIN-LIKE PROTEIN 1"/>
    <property type="match status" value="1"/>
</dbReference>
<comment type="caution">
    <text evidence="2">The sequence shown here is derived from an EMBL/GenBank/DDBJ whole genome shotgun (WGS) entry which is preliminary data.</text>
</comment>
<reference evidence="3" key="1">
    <citation type="journal article" date="2019" name="Curr. Biol.">
        <title>Genome Sequence of Striga asiatica Provides Insight into the Evolution of Plant Parasitism.</title>
        <authorList>
            <person name="Yoshida S."/>
            <person name="Kim S."/>
            <person name="Wafula E.K."/>
            <person name="Tanskanen J."/>
            <person name="Kim Y.M."/>
            <person name="Honaas L."/>
            <person name="Yang Z."/>
            <person name="Spallek T."/>
            <person name="Conn C.E."/>
            <person name="Ichihashi Y."/>
            <person name="Cheong K."/>
            <person name="Cui S."/>
            <person name="Der J.P."/>
            <person name="Gundlach H."/>
            <person name="Jiao Y."/>
            <person name="Hori C."/>
            <person name="Ishida J.K."/>
            <person name="Kasahara H."/>
            <person name="Kiba T."/>
            <person name="Kim M.S."/>
            <person name="Koo N."/>
            <person name="Laohavisit A."/>
            <person name="Lee Y.H."/>
            <person name="Lumba S."/>
            <person name="McCourt P."/>
            <person name="Mortimer J.C."/>
            <person name="Mutuku J.M."/>
            <person name="Nomura T."/>
            <person name="Sasaki-Sekimoto Y."/>
            <person name="Seto Y."/>
            <person name="Wang Y."/>
            <person name="Wakatake T."/>
            <person name="Sakakibara H."/>
            <person name="Demura T."/>
            <person name="Yamaguchi S."/>
            <person name="Yoneyama K."/>
            <person name="Manabe R.I."/>
            <person name="Nelson D.C."/>
            <person name="Schulman A.H."/>
            <person name="Timko M.P."/>
            <person name="dePamphilis C.W."/>
            <person name="Choi D."/>
            <person name="Shirasu K."/>
        </authorList>
    </citation>
    <scope>NUCLEOTIDE SEQUENCE [LARGE SCALE GENOMIC DNA]</scope>
    <source>
        <strain evidence="3">cv. UVA1</strain>
    </source>
</reference>
<name>A0A5A7QSR2_STRAF</name>
<feature type="signal peptide" evidence="1">
    <location>
        <begin position="1"/>
        <end position="25"/>
    </location>
</feature>
<keyword evidence="1" id="KW-0732">Signal</keyword>
<protein>
    <submittedName>
        <fullName evidence="2">Thionin-like protein 2</fullName>
    </submittedName>
</protein>
<evidence type="ECO:0000256" key="1">
    <source>
        <dbReference type="SAM" id="SignalP"/>
    </source>
</evidence>
<evidence type="ECO:0000313" key="2">
    <source>
        <dbReference type="EMBL" id="GER48373.1"/>
    </source>
</evidence>
<dbReference type="AlphaFoldDB" id="A0A5A7QSR2"/>
<dbReference type="EMBL" id="BKCP01008292">
    <property type="protein sequence ID" value="GER48373.1"/>
    <property type="molecule type" value="Genomic_DNA"/>
</dbReference>
<dbReference type="PANTHER" id="PTHR36312:SF1">
    <property type="entry name" value="OS01G0594500 PROTEIN"/>
    <property type="match status" value="1"/>
</dbReference>
<dbReference type="Proteomes" id="UP000325081">
    <property type="component" value="Unassembled WGS sequence"/>
</dbReference>
<sequence length="161" mass="17316">MEKVRKLNVLVILAVGLMLTGKSSADDTGLLCALACVPQLVPTKVCNCIHDCFSGSPAPSQQYSENDVGEQDADGLGYFGLMVTGKSSAAFKDCYMKCFFTCMIEPSQTLCSCTTNCLKDCIFQQSQNDVRERDSDGLGYCKLGCAISMCSGFSTRHAPSQ</sequence>
<gene>
    <name evidence="2" type="ORF">STAS_25536</name>
</gene>
<feature type="chain" id="PRO_5022798450" evidence="1">
    <location>
        <begin position="26"/>
        <end position="161"/>
    </location>
</feature>
<organism evidence="2 3">
    <name type="scientific">Striga asiatica</name>
    <name type="common">Asiatic witchweed</name>
    <name type="synonym">Buchnera asiatica</name>
    <dbReference type="NCBI Taxonomy" id="4170"/>
    <lineage>
        <taxon>Eukaryota</taxon>
        <taxon>Viridiplantae</taxon>
        <taxon>Streptophyta</taxon>
        <taxon>Embryophyta</taxon>
        <taxon>Tracheophyta</taxon>
        <taxon>Spermatophyta</taxon>
        <taxon>Magnoliopsida</taxon>
        <taxon>eudicotyledons</taxon>
        <taxon>Gunneridae</taxon>
        <taxon>Pentapetalae</taxon>
        <taxon>asterids</taxon>
        <taxon>lamiids</taxon>
        <taxon>Lamiales</taxon>
        <taxon>Orobanchaceae</taxon>
        <taxon>Buchnereae</taxon>
        <taxon>Striga</taxon>
    </lineage>
</organism>